<sequence>MFLMNGRAAAAGGTGAPRPSRQISIVLRPVEPAASPAEQPVSEMVKGVEPGSPFAEIQRELDAMVGMEKVKALIYEIYALLHVSGLRAAAGLSVGPQVYHMIFRGNPGTGKTTIARIVAKLFQKMGVLQKGHLIEVERADLVGEYIGHTAQKTRDLVRKALGGVLFVDEAYSLARGGEKDFGKEAIDTLVKAMEDYKNQFVLILAGYPEEIDMFLMSNPGLPSRFPIRIDFPDYTVDQLVKIAELMVKERDYEMQPQAVAKLRQHLAELKRESMFAFSNARYVRNVIEKAIRHQAVRLLNLYGSGQPGRQELMTIRPEDFRWDTEDA</sequence>
<dbReference type="HOGENOM" id="CLU_008749_1_0_9"/>
<dbReference type="SMART" id="SM00382">
    <property type="entry name" value="AAA"/>
    <property type="match status" value="1"/>
</dbReference>
<dbReference type="Pfam" id="PF00004">
    <property type="entry name" value="AAA"/>
    <property type="match status" value="1"/>
</dbReference>
<evidence type="ECO:0000256" key="2">
    <source>
        <dbReference type="ARBA" id="ARBA00022741"/>
    </source>
</evidence>
<dbReference type="EMBL" id="CP003255">
    <property type="protein sequence ID" value="AGA57885.1"/>
    <property type="molecule type" value="Genomic_DNA"/>
</dbReference>
<comment type="similarity">
    <text evidence="1">Belongs to the CbxX/CfxQ family.</text>
</comment>
<dbReference type="InterPro" id="IPR027417">
    <property type="entry name" value="P-loop_NTPase"/>
</dbReference>
<dbReference type="SUPFAM" id="SSF52540">
    <property type="entry name" value="P-loop containing nucleoside triphosphate hydrolases"/>
    <property type="match status" value="1"/>
</dbReference>
<dbReference type="PRINTS" id="PR00819">
    <property type="entry name" value="CBXCFQXSUPER"/>
</dbReference>
<dbReference type="InterPro" id="IPR050773">
    <property type="entry name" value="CbxX/CfxQ_RuBisCO_ESX"/>
</dbReference>
<protein>
    <submittedName>
        <fullName evidence="5">AAA+ family ATPase</fullName>
    </submittedName>
</protein>
<organism evidence="5 6">
    <name type="scientific">Thermobacillus composti (strain DSM 18247 / JCM 13945 / KWC4)</name>
    <dbReference type="NCBI Taxonomy" id="717605"/>
    <lineage>
        <taxon>Bacteria</taxon>
        <taxon>Bacillati</taxon>
        <taxon>Bacillota</taxon>
        <taxon>Bacilli</taxon>
        <taxon>Bacillales</taxon>
        <taxon>Paenibacillaceae</taxon>
        <taxon>Thermobacillus</taxon>
    </lineage>
</organism>
<dbReference type="AlphaFoldDB" id="L0EFG4"/>
<accession>L0EFG4</accession>
<evidence type="ECO:0000259" key="4">
    <source>
        <dbReference type="SMART" id="SM00382"/>
    </source>
</evidence>
<dbReference type="CDD" id="cd00009">
    <property type="entry name" value="AAA"/>
    <property type="match status" value="1"/>
</dbReference>
<dbReference type="InterPro" id="IPR003593">
    <property type="entry name" value="AAA+_ATPase"/>
</dbReference>
<dbReference type="PANTHER" id="PTHR43392">
    <property type="entry name" value="AAA-TYPE ATPASE FAMILY PROTEIN / ANKYRIN REPEAT FAMILY PROTEIN"/>
    <property type="match status" value="1"/>
</dbReference>
<dbReference type="InterPro" id="IPR003959">
    <property type="entry name" value="ATPase_AAA_core"/>
</dbReference>
<evidence type="ECO:0000256" key="3">
    <source>
        <dbReference type="ARBA" id="ARBA00022840"/>
    </source>
</evidence>
<dbReference type="KEGG" id="tco:Theco_1753"/>
<reference evidence="6" key="1">
    <citation type="submission" date="2012-01" db="EMBL/GenBank/DDBJ databases">
        <title>Complete sequence of chromosome of Thermobacillus composti KWC4.</title>
        <authorList>
            <person name="Lucas S."/>
            <person name="Han J."/>
            <person name="Lapidus A."/>
            <person name="Cheng J.-F."/>
            <person name="Goodwin L."/>
            <person name="Pitluck S."/>
            <person name="Peters L."/>
            <person name="Ovchinnikova G."/>
            <person name="Teshima H."/>
            <person name="Detter J.C."/>
            <person name="Han C."/>
            <person name="Tapia R."/>
            <person name="Land M."/>
            <person name="Hauser L."/>
            <person name="Kyrpides N."/>
            <person name="Ivanova N."/>
            <person name="Pagani I."/>
            <person name="Anderson I."/>
            <person name="Woyke T."/>
        </authorList>
    </citation>
    <scope>NUCLEOTIDE SEQUENCE [LARGE SCALE GENOMIC DNA]</scope>
    <source>
        <strain evidence="6">DSM 18247 / JCM 13945 / KWC4</strain>
    </source>
</reference>
<dbReference type="Gene3D" id="1.10.8.60">
    <property type="match status" value="1"/>
</dbReference>
<keyword evidence="6" id="KW-1185">Reference proteome</keyword>
<proteinExistence type="inferred from homology"/>
<dbReference type="Proteomes" id="UP000010795">
    <property type="component" value="Chromosome"/>
</dbReference>
<name>L0EFG4_THECK</name>
<evidence type="ECO:0000313" key="5">
    <source>
        <dbReference type="EMBL" id="AGA57885.1"/>
    </source>
</evidence>
<dbReference type="GO" id="GO:0005524">
    <property type="term" value="F:ATP binding"/>
    <property type="evidence" value="ECO:0007669"/>
    <property type="project" value="UniProtKB-KW"/>
</dbReference>
<dbReference type="FunFam" id="3.40.50.300:FF:000216">
    <property type="entry name" value="Type VII secretion ATPase EccA"/>
    <property type="match status" value="1"/>
</dbReference>
<dbReference type="STRING" id="717605.Theco_1753"/>
<keyword evidence="2" id="KW-0547">Nucleotide-binding</keyword>
<keyword evidence="3" id="KW-0067">ATP-binding</keyword>
<dbReference type="eggNOG" id="COG0464">
    <property type="taxonomic scope" value="Bacteria"/>
</dbReference>
<dbReference type="InterPro" id="IPR000641">
    <property type="entry name" value="CbxX/CfxQ"/>
</dbReference>
<dbReference type="InterPro" id="IPR041627">
    <property type="entry name" value="AAA_lid_6"/>
</dbReference>
<gene>
    <name evidence="5" type="ordered locus">Theco_1753</name>
</gene>
<evidence type="ECO:0000256" key="1">
    <source>
        <dbReference type="ARBA" id="ARBA00010378"/>
    </source>
</evidence>
<evidence type="ECO:0000313" key="6">
    <source>
        <dbReference type="Proteomes" id="UP000010795"/>
    </source>
</evidence>
<dbReference type="GO" id="GO:0016887">
    <property type="term" value="F:ATP hydrolysis activity"/>
    <property type="evidence" value="ECO:0007669"/>
    <property type="project" value="InterPro"/>
</dbReference>
<feature type="domain" description="AAA+ ATPase" evidence="4">
    <location>
        <begin position="97"/>
        <end position="235"/>
    </location>
</feature>
<dbReference type="PANTHER" id="PTHR43392:SF2">
    <property type="entry name" value="AAA-TYPE ATPASE FAMILY PROTEIN _ ANKYRIN REPEAT FAMILY PROTEIN"/>
    <property type="match status" value="1"/>
</dbReference>
<dbReference type="Gene3D" id="3.40.50.300">
    <property type="entry name" value="P-loop containing nucleotide triphosphate hydrolases"/>
    <property type="match status" value="1"/>
</dbReference>
<dbReference type="Pfam" id="PF17866">
    <property type="entry name" value="AAA_lid_6"/>
    <property type="match status" value="1"/>
</dbReference>